<evidence type="ECO:0000256" key="5">
    <source>
        <dbReference type="RuleBase" id="RU000553"/>
    </source>
</evidence>
<dbReference type="Proteomes" id="UP001499910">
    <property type="component" value="Unassembled WGS sequence"/>
</dbReference>
<feature type="domain" description="Acylphosphatase-like" evidence="8">
    <location>
        <begin position="1"/>
        <end position="85"/>
    </location>
</feature>
<comment type="catalytic activity">
    <reaction evidence="3 4 5">
        <text>an acyl phosphate + H2O = a carboxylate + phosphate + H(+)</text>
        <dbReference type="Rhea" id="RHEA:14965"/>
        <dbReference type="ChEBI" id="CHEBI:15377"/>
        <dbReference type="ChEBI" id="CHEBI:15378"/>
        <dbReference type="ChEBI" id="CHEBI:29067"/>
        <dbReference type="ChEBI" id="CHEBI:43474"/>
        <dbReference type="ChEBI" id="CHEBI:59918"/>
        <dbReference type="EC" id="3.6.1.7"/>
    </reaction>
</comment>
<dbReference type="Gene3D" id="3.30.70.100">
    <property type="match status" value="1"/>
</dbReference>
<reference evidence="10" key="1">
    <citation type="journal article" date="2019" name="Int. J. Syst. Evol. Microbiol.">
        <title>The Global Catalogue of Microorganisms (GCM) 10K type strain sequencing project: providing services to taxonomists for standard genome sequencing and annotation.</title>
        <authorList>
            <consortium name="The Broad Institute Genomics Platform"/>
            <consortium name="The Broad Institute Genome Sequencing Center for Infectious Disease"/>
            <person name="Wu L."/>
            <person name="Ma J."/>
        </authorList>
    </citation>
    <scope>NUCLEOTIDE SEQUENCE [LARGE SCALE GENOMIC DNA]</scope>
    <source>
        <strain evidence="10">JCM 18015</strain>
    </source>
</reference>
<name>A0ABP9LDC4_9RHOB</name>
<evidence type="ECO:0000256" key="3">
    <source>
        <dbReference type="ARBA" id="ARBA00047645"/>
    </source>
</evidence>
<evidence type="ECO:0000256" key="2">
    <source>
        <dbReference type="ARBA" id="ARBA00012150"/>
    </source>
</evidence>
<dbReference type="PROSITE" id="PS51160">
    <property type="entry name" value="ACYLPHOSPHATASE_3"/>
    <property type="match status" value="1"/>
</dbReference>
<evidence type="ECO:0000256" key="6">
    <source>
        <dbReference type="RuleBase" id="RU004168"/>
    </source>
</evidence>
<dbReference type="Pfam" id="PF00708">
    <property type="entry name" value="Acylphosphatase"/>
    <property type="match status" value="1"/>
</dbReference>
<dbReference type="PANTHER" id="PTHR47268">
    <property type="entry name" value="ACYLPHOSPHATASE"/>
    <property type="match status" value="1"/>
</dbReference>
<keyword evidence="4 5" id="KW-0378">Hydrolase</keyword>
<comment type="similarity">
    <text evidence="1 6">Belongs to the acylphosphatase family.</text>
</comment>
<dbReference type="InterPro" id="IPR020456">
    <property type="entry name" value="Acylphosphatase"/>
</dbReference>
<sequence>MVSVTGRVQGVGFRAWTQREATRRGLVGWVRNEFDGSVSALLEGTPDTVDAMVDAMQCGPIGARVDRLSSMPGAQTERQGFDITEPDF</sequence>
<gene>
    <name evidence="9" type="ORF">GCM10023209_20500</name>
</gene>
<dbReference type="InterPro" id="IPR017968">
    <property type="entry name" value="Acylphosphatase_CS"/>
</dbReference>
<comment type="caution">
    <text evidence="9">The sequence shown here is derived from an EMBL/GenBank/DDBJ whole genome shotgun (WGS) entry which is preliminary data.</text>
</comment>
<feature type="active site" evidence="4">
    <location>
        <position position="14"/>
    </location>
</feature>
<evidence type="ECO:0000256" key="4">
    <source>
        <dbReference type="PROSITE-ProRule" id="PRU00520"/>
    </source>
</evidence>
<evidence type="ECO:0000259" key="8">
    <source>
        <dbReference type="PROSITE" id="PS51160"/>
    </source>
</evidence>
<dbReference type="PROSITE" id="PS00150">
    <property type="entry name" value="ACYLPHOSPHATASE_1"/>
    <property type="match status" value="1"/>
</dbReference>
<feature type="region of interest" description="Disordered" evidence="7">
    <location>
        <begin position="66"/>
        <end position="88"/>
    </location>
</feature>
<evidence type="ECO:0000256" key="1">
    <source>
        <dbReference type="ARBA" id="ARBA00005614"/>
    </source>
</evidence>
<feature type="active site" evidence="4">
    <location>
        <position position="32"/>
    </location>
</feature>
<organism evidence="9 10">
    <name type="scientific">[Roseibacterium] beibuensis</name>
    <dbReference type="NCBI Taxonomy" id="1193142"/>
    <lineage>
        <taxon>Bacteria</taxon>
        <taxon>Pseudomonadati</taxon>
        <taxon>Pseudomonadota</taxon>
        <taxon>Alphaproteobacteria</taxon>
        <taxon>Rhodobacterales</taxon>
        <taxon>Roseobacteraceae</taxon>
        <taxon>Roseicyclus</taxon>
    </lineage>
</organism>
<dbReference type="InterPro" id="IPR001792">
    <property type="entry name" value="Acylphosphatase-like_dom"/>
</dbReference>
<keyword evidence="10" id="KW-1185">Reference proteome</keyword>
<evidence type="ECO:0000256" key="7">
    <source>
        <dbReference type="SAM" id="MobiDB-lite"/>
    </source>
</evidence>
<dbReference type="EC" id="3.6.1.7" evidence="2 4"/>
<protein>
    <recommendedName>
        <fullName evidence="2 4">Acylphosphatase</fullName>
        <ecNumber evidence="2 4">3.6.1.7</ecNumber>
    </recommendedName>
</protein>
<dbReference type="EMBL" id="BAABHW010000002">
    <property type="protein sequence ID" value="GAA5073948.1"/>
    <property type="molecule type" value="Genomic_DNA"/>
</dbReference>
<dbReference type="InterPro" id="IPR036046">
    <property type="entry name" value="Acylphosphatase-like_dom_sf"/>
</dbReference>
<accession>A0ABP9LDC4</accession>
<proteinExistence type="inferred from homology"/>
<dbReference type="PROSITE" id="PS00151">
    <property type="entry name" value="ACYLPHOSPHATASE_2"/>
    <property type="match status" value="1"/>
</dbReference>
<evidence type="ECO:0000313" key="9">
    <source>
        <dbReference type="EMBL" id="GAA5073948.1"/>
    </source>
</evidence>
<dbReference type="SUPFAM" id="SSF54975">
    <property type="entry name" value="Acylphosphatase/BLUF domain-like"/>
    <property type="match status" value="1"/>
</dbReference>
<evidence type="ECO:0000313" key="10">
    <source>
        <dbReference type="Proteomes" id="UP001499910"/>
    </source>
</evidence>
<dbReference type="PANTHER" id="PTHR47268:SF4">
    <property type="entry name" value="ACYLPHOSPHATASE"/>
    <property type="match status" value="1"/>
</dbReference>